<protein>
    <submittedName>
        <fullName evidence="2">Membrane protein</fullName>
    </submittedName>
</protein>
<dbReference type="PATRIC" id="fig|1410950.3.peg.2049"/>
<dbReference type="Pfam" id="PF05099">
    <property type="entry name" value="TerB"/>
    <property type="match status" value="1"/>
</dbReference>
<evidence type="ECO:0000313" key="2">
    <source>
        <dbReference type="EMBL" id="ETK03644.1"/>
    </source>
</evidence>
<dbReference type="CDD" id="cd07177">
    <property type="entry name" value="terB_like"/>
    <property type="match status" value="1"/>
</dbReference>
<reference evidence="2 3" key="1">
    <citation type="submission" date="2013-11" db="EMBL/GenBank/DDBJ databases">
        <title>Single cell genomics of uncultured Tannerella BU063 (oral taxon 286).</title>
        <authorList>
            <person name="Beall C.J."/>
            <person name="Campbell A.G."/>
            <person name="Griffen A.L."/>
            <person name="Podar M."/>
            <person name="Leys E.J."/>
        </authorList>
    </citation>
    <scope>NUCLEOTIDE SEQUENCE [LARGE SCALE GENOMIC DNA]</scope>
    <source>
        <strain evidence="2">Cell 5</strain>
    </source>
</reference>
<dbReference type="InterPro" id="IPR007791">
    <property type="entry name" value="DjlA_N"/>
</dbReference>
<proteinExistence type="predicted"/>
<gene>
    <name evidence="2" type="ORF">T229_13260</name>
</gene>
<dbReference type="EMBL" id="AYYC01000732">
    <property type="protein sequence ID" value="ETK03644.1"/>
    <property type="molecule type" value="Genomic_DNA"/>
</dbReference>
<dbReference type="Proteomes" id="UP000018872">
    <property type="component" value="Unassembled WGS sequence"/>
</dbReference>
<comment type="caution">
    <text evidence="2">The sequence shown here is derived from an EMBL/GenBank/DDBJ whole genome shotgun (WGS) entry which is preliminary data.</text>
</comment>
<sequence>MSESNSWDKVMNLALSMPMVKVDRNTFLMNEFSMYDNADQLRDKRPIDLFDAEAIERAARGIINSHLAKATVASTAAGIPGGLVMAATMPADIAQYYWHVLVVAQKLGYLYGWPDLLDDKGQITEGTRNVLTLFVGVMFGAQAASKLVGEIAKQVSLQAAKRLPQQALTKTMYYPVVKQVAKWIGVKMTKDTFGKGVGKAIPILGGVLSGAITAFSFKPMAEKLQKHLREEMPMMRSLNENVFFDENNIEDVAFEEQDLQETPENLEKIKIQACINIAKIDFDFSQEEKDFITEMIDNSDELRNREKKELLEQLNDEKLVDIDFNRLRGNVLYATSLLESLIAVVKVDNIVRPAEKIYLFKIAHDLGFDKDTIKEMLEESK</sequence>
<organism evidence="2 3">
    <name type="scientific">Tannerella sp. oral taxon BU063 isolate Cell 5</name>
    <dbReference type="NCBI Taxonomy" id="1410950"/>
    <lineage>
        <taxon>Bacteria</taxon>
        <taxon>Pseudomonadati</taxon>
        <taxon>Bacteroidota</taxon>
        <taxon>Bacteroidia</taxon>
        <taxon>Bacteroidales</taxon>
        <taxon>Tannerellaceae</taxon>
        <taxon>Tannerella</taxon>
    </lineage>
</organism>
<name>W2C8U6_9BACT</name>
<dbReference type="AlphaFoldDB" id="W2C8U6"/>
<dbReference type="SUPFAM" id="SSF158682">
    <property type="entry name" value="TerB-like"/>
    <property type="match status" value="1"/>
</dbReference>
<dbReference type="Gene3D" id="1.10.3680.10">
    <property type="entry name" value="TerB-like"/>
    <property type="match status" value="1"/>
</dbReference>
<accession>W2C8U6</accession>
<dbReference type="InterPro" id="IPR029024">
    <property type="entry name" value="TerB-like"/>
</dbReference>
<evidence type="ECO:0000259" key="1">
    <source>
        <dbReference type="Pfam" id="PF05099"/>
    </source>
</evidence>
<feature type="domain" description="Co-chaperone DjlA N-terminal" evidence="1">
    <location>
        <begin position="273"/>
        <end position="373"/>
    </location>
</feature>
<evidence type="ECO:0000313" key="3">
    <source>
        <dbReference type="Proteomes" id="UP000018872"/>
    </source>
</evidence>